<gene>
    <name evidence="7" type="ORF">A2751_02460</name>
</gene>
<feature type="transmembrane region" description="Helical" evidence="6">
    <location>
        <begin position="370"/>
        <end position="392"/>
    </location>
</feature>
<feature type="transmembrane region" description="Helical" evidence="6">
    <location>
        <begin position="345"/>
        <end position="364"/>
    </location>
</feature>
<evidence type="ECO:0000313" key="7">
    <source>
        <dbReference type="EMBL" id="OGE77884.1"/>
    </source>
</evidence>
<evidence type="ECO:0000256" key="4">
    <source>
        <dbReference type="ARBA" id="ARBA00022989"/>
    </source>
</evidence>
<feature type="transmembrane region" description="Helical" evidence="6">
    <location>
        <begin position="317"/>
        <end position="338"/>
    </location>
</feature>
<reference evidence="7 8" key="1">
    <citation type="journal article" date="2016" name="Nat. Commun.">
        <title>Thousands of microbial genomes shed light on interconnected biogeochemical processes in an aquifer system.</title>
        <authorList>
            <person name="Anantharaman K."/>
            <person name="Brown C.T."/>
            <person name="Hug L.A."/>
            <person name="Sharon I."/>
            <person name="Castelle C.J."/>
            <person name="Probst A.J."/>
            <person name="Thomas B.C."/>
            <person name="Singh A."/>
            <person name="Wilkins M.J."/>
            <person name="Karaoz U."/>
            <person name="Brodie E.L."/>
            <person name="Williams K.H."/>
            <person name="Hubbard S.S."/>
            <person name="Banfield J.F."/>
        </authorList>
    </citation>
    <scope>NUCLEOTIDE SEQUENCE [LARGE SCALE GENOMIC DNA]</scope>
</reference>
<keyword evidence="2" id="KW-1003">Cell membrane</keyword>
<keyword evidence="3 6" id="KW-0812">Transmembrane</keyword>
<dbReference type="EMBL" id="MFEK01000016">
    <property type="protein sequence ID" value="OGE77884.1"/>
    <property type="molecule type" value="Genomic_DNA"/>
</dbReference>
<feature type="transmembrane region" description="Helical" evidence="6">
    <location>
        <begin position="158"/>
        <end position="180"/>
    </location>
</feature>
<feature type="transmembrane region" description="Helical" evidence="6">
    <location>
        <begin position="73"/>
        <end position="91"/>
    </location>
</feature>
<accession>A0A1F5NK14</accession>
<feature type="transmembrane region" description="Helical" evidence="6">
    <location>
        <begin position="103"/>
        <end position="124"/>
    </location>
</feature>
<dbReference type="GO" id="GO:0005886">
    <property type="term" value="C:plasma membrane"/>
    <property type="evidence" value="ECO:0007669"/>
    <property type="project" value="UniProtKB-SubCell"/>
</dbReference>
<name>A0A1F5NK14_9BACT</name>
<comment type="caution">
    <text evidence="7">The sequence shown here is derived from an EMBL/GenBank/DDBJ whole genome shotgun (WGS) entry which is preliminary data.</text>
</comment>
<comment type="subcellular location">
    <subcellularLocation>
        <location evidence="1">Cell membrane</location>
        <topology evidence="1">Multi-pass membrane protein</topology>
    </subcellularLocation>
</comment>
<proteinExistence type="predicted"/>
<dbReference type="Proteomes" id="UP000176864">
    <property type="component" value="Unassembled WGS sequence"/>
</dbReference>
<dbReference type="PANTHER" id="PTHR30250">
    <property type="entry name" value="PST FAMILY PREDICTED COLANIC ACID TRANSPORTER"/>
    <property type="match status" value="1"/>
</dbReference>
<protein>
    <submittedName>
        <fullName evidence="7">Uncharacterized protein</fullName>
    </submittedName>
</protein>
<feature type="transmembrane region" description="Helical" evidence="6">
    <location>
        <begin position="205"/>
        <end position="226"/>
    </location>
</feature>
<feature type="transmembrane region" description="Helical" evidence="6">
    <location>
        <begin position="241"/>
        <end position="260"/>
    </location>
</feature>
<feature type="transmembrane region" description="Helical" evidence="6">
    <location>
        <begin position="131"/>
        <end position="152"/>
    </location>
</feature>
<dbReference type="PANTHER" id="PTHR30250:SF11">
    <property type="entry name" value="O-ANTIGEN TRANSPORTER-RELATED"/>
    <property type="match status" value="1"/>
</dbReference>
<sequence length="461" mass="51471">MQSAGKIFAALIGLLTVAVLSQHLREHGFGQYSTITAYLGFFAVLADFGLYLYGVREISKEGTDHQKILSNIFGLRLTTSLILLITGALIAQALPYDPLVKKTMFVGIAALLFMSLNQVLIGVFQKHLVQYLVVVSETLGRVVNLAVIYYAIKNDLPLSVFIVALILGNATTFLLTFLWARKYERFGIEFDFTIWKQILRDSWPLVFSVILNLLYFKTDTIILSWYRSQEAVGVYSLPYKLLEGLLSFPAMFVGLVMPILSRTASVSWPEFQKTLQRSFDALLLMGILVIAVFEFFAREIINLLERGQGFADSAGLLQILIIAVMIIFCGTLFGYAVVAVNEQRAMVRGYLLGAILGLVLYFTLIPNFGYWGAAWGTVATELVVALYAYNLVKKKSGQGLSFNILAKSIPAILSMTAFFYFINLPWILEIALGGTIYILLLILFKAVPLSFVREILFLEPN</sequence>
<evidence type="ECO:0000256" key="5">
    <source>
        <dbReference type="ARBA" id="ARBA00023136"/>
    </source>
</evidence>
<keyword evidence="4 6" id="KW-1133">Transmembrane helix</keyword>
<dbReference type="Pfam" id="PF01943">
    <property type="entry name" value="Polysacc_synt"/>
    <property type="match status" value="1"/>
</dbReference>
<feature type="transmembrane region" description="Helical" evidence="6">
    <location>
        <begin position="281"/>
        <end position="297"/>
    </location>
</feature>
<feature type="transmembrane region" description="Helical" evidence="6">
    <location>
        <begin position="404"/>
        <end position="424"/>
    </location>
</feature>
<dbReference type="InterPro" id="IPR050833">
    <property type="entry name" value="Poly_Biosynth_Transport"/>
</dbReference>
<keyword evidence="5 6" id="KW-0472">Membrane</keyword>
<evidence type="ECO:0000313" key="8">
    <source>
        <dbReference type="Proteomes" id="UP000176864"/>
    </source>
</evidence>
<dbReference type="InterPro" id="IPR002797">
    <property type="entry name" value="Polysacc_synth"/>
</dbReference>
<evidence type="ECO:0000256" key="2">
    <source>
        <dbReference type="ARBA" id="ARBA00022475"/>
    </source>
</evidence>
<organism evidence="7 8">
    <name type="scientific">Candidatus Doudnabacteria bacterium RIFCSPHIGHO2_01_FULL_46_14</name>
    <dbReference type="NCBI Taxonomy" id="1817824"/>
    <lineage>
        <taxon>Bacteria</taxon>
        <taxon>Candidatus Doudnaibacteriota</taxon>
    </lineage>
</organism>
<evidence type="ECO:0000256" key="3">
    <source>
        <dbReference type="ARBA" id="ARBA00022692"/>
    </source>
</evidence>
<evidence type="ECO:0000256" key="1">
    <source>
        <dbReference type="ARBA" id="ARBA00004651"/>
    </source>
</evidence>
<dbReference type="STRING" id="1817824.A2751_02460"/>
<feature type="transmembrane region" description="Helical" evidence="6">
    <location>
        <begin position="430"/>
        <end position="452"/>
    </location>
</feature>
<feature type="transmembrane region" description="Helical" evidence="6">
    <location>
        <begin position="31"/>
        <end position="53"/>
    </location>
</feature>
<evidence type="ECO:0000256" key="6">
    <source>
        <dbReference type="SAM" id="Phobius"/>
    </source>
</evidence>
<dbReference type="CDD" id="cd13128">
    <property type="entry name" value="MATE_Wzx_like"/>
    <property type="match status" value="1"/>
</dbReference>
<dbReference type="AlphaFoldDB" id="A0A1F5NK14"/>